<keyword evidence="8 24" id="KW-0808">Transferase</keyword>
<feature type="binding site" evidence="23">
    <location>
        <position position="47"/>
    </location>
    <ligand>
        <name>a divalent metal cation</name>
        <dbReference type="ChEBI" id="CHEBI:60240"/>
    </ligand>
</feature>
<keyword evidence="11 22" id="KW-0547">Nucleotide-binding</keyword>
<sequence>MRSLNESNPVVSTTTHFDPSNKPKGLRRVFKALKNSLRAFSWLTKNEAAFKQELSLAAVAFVVLAFWSIPFLERAILMSSIFFILFAEIINTAIEVTVDRIGTEFHALSGLAKDLASAGVFLSIVIACVLWAGVFYSHI</sequence>
<evidence type="ECO:0000313" key="26">
    <source>
        <dbReference type="Proteomes" id="UP000031197"/>
    </source>
</evidence>
<feature type="binding site" evidence="22">
    <location>
        <position position="95"/>
    </location>
    <ligand>
        <name>ATP</name>
        <dbReference type="ChEBI" id="CHEBI:30616"/>
    </ligand>
</feature>
<keyword evidence="17 24" id="KW-0472">Membrane</keyword>
<dbReference type="GO" id="GO:0004143">
    <property type="term" value="F:ATP-dependent diacylglycerol kinase activity"/>
    <property type="evidence" value="ECO:0007669"/>
    <property type="project" value="UniProtKB-EC"/>
</dbReference>
<feature type="binding site" evidence="21">
    <location>
        <begin position="49"/>
        <end position="53"/>
    </location>
    <ligand>
        <name>substrate</name>
    </ligand>
</feature>
<reference evidence="25 26" key="1">
    <citation type="submission" date="2014-12" db="EMBL/GenBank/DDBJ databases">
        <title>Genome sequencing of Alteromonas marina AD001.</title>
        <authorList>
            <person name="Adrian T.G.S."/>
            <person name="Chan K.G."/>
        </authorList>
    </citation>
    <scope>NUCLEOTIDE SEQUENCE [LARGE SCALE GENOMIC DNA]</scope>
    <source>
        <strain evidence="25 26">AD001</strain>
    </source>
</reference>
<dbReference type="EC" id="2.7.1.107" evidence="3 24"/>
<feature type="binding site" evidence="23">
    <location>
        <position position="95"/>
    </location>
    <ligand>
        <name>a divalent metal cation</name>
        <dbReference type="ChEBI" id="CHEBI:60240"/>
    </ligand>
</feature>
<dbReference type="PANTHER" id="PTHR34299:SF1">
    <property type="entry name" value="DIACYLGLYCEROL KINASE"/>
    <property type="match status" value="1"/>
</dbReference>
<keyword evidence="10 23" id="KW-0479">Metal-binding</keyword>
<keyword evidence="16 24" id="KW-0443">Lipid metabolism</keyword>
<feature type="transmembrane region" description="Helical" evidence="24">
    <location>
        <begin position="115"/>
        <end position="136"/>
    </location>
</feature>
<evidence type="ECO:0000256" key="18">
    <source>
        <dbReference type="ARBA" id="ARBA00023209"/>
    </source>
</evidence>
<dbReference type="GO" id="GO:0005524">
    <property type="term" value="F:ATP binding"/>
    <property type="evidence" value="ECO:0007669"/>
    <property type="project" value="UniProtKB-KW"/>
</dbReference>
<evidence type="ECO:0000256" key="11">
    <source>
        <dbReference type="ARBA" id="ARBA00022741"/>
    </source>
</evidence>
<evidence type="ECO:0000256" key="21">
    <source>
        <dbReference type="PIRSR" id="PIRSR600829-2"/>
    </source>
</evidence>
<keyword evidence="12 24" id="KW-0418">Kinase</keyword>
<feature type="binding site" evidence="22">
    <location>
        <position position="28"/>
    </location>
    <ligand>
        <name>ATP</name>
        <dbReference type="ChEBI" id="CHEBI:30616"/>
    </ligand>
</feature>
<feature type="binding site" evidence="22">
    <location>
        <begin position="113"/>
        <end position="114"/>
    </location>
    <ligand>
        <name>ATP</name>
        <dbReference type="ChEBI" id="CHEBI:30616"/>
    </ligand>
</feature>
<feature type="binding site" evidence="21">
    <location>
        <position position="117"/>
    </location>
    <ligand>
        <name>substrate</name>
    </ligand>
</feature>
<dbReference type="RefSeq" id="WP_039219545.1">
    <property type="nucleotide sequence ID" value="NZ_JWLW01000014.1"/>
</dbReference>
<comment type="similarity">
    <text evidence="2 24">Belongs to the bacterial diacylglycerol kinase family.</text>
</comment>
<evidence type="ECO:0000256" key="24">
    <source>
        <dbReference type="RuleBase" id="RU363065"/>
    </source>
</evidence>
<evidence type="ECO:0000256" key="1">
    <source>
        <dbReference type="ARBA" id="ARBA00004429"/>
    </source>
</evidence>
<evidence type="ECO:0000256" key="6">
    <source>
        <dbReference type="ARBA" id="ARBA00022516"/>
    </source>
</evidence>
<evidence type="ECO:0000313" key="25">
    <source>
        <dbReference type="EMBL" id="KHT53333.1"/>
    </source>
</evidence>
<gene>
    <name evidence="25" type="ORF">RJ41_08940</name>
</gene>
<dbReference type="Proteomes" id="UP000031197">
    <property type="component" value="Unassembled WGS sequence"/>
</dbReference>
<feature type="transmembrane region" description="Helical" evidence="24">
    <location>
        <begin position="53"/>
        <end position="69"/>
    </location>
</feature>
<evidence type="ECO:0000256" key="4">
    <source>
        <dbReference type="ARBA" id="ARBA00017575"/>
    </source>
</evidence>
<keyword evidence="6" id="KW-0444">Lipid biosynthesis</keyword>
<feature type="transmembrane region" description="Helical" evidence="24">
    <location>
        <begin position="75"/>
        <end position="94"/>
    </location>
</feature>
<feature type="binding site" evidence="21">
    <location>
        <position position="74"/>
    </location>
    <ligand>
        <name>substrate</name>
    </ligand>
</feature>
<evidence type="ECO:0000256" key="8">
    <source>
        <dbReference type="ARBA" id="ARBA00022679"/>
    </source>
</evidence>
<comment type="function">
    <text evidence="24">Catalyzes the ATP-dependent phosphorylation of sn-l,2-diacylglycerol (DAG) to phosphatidic acid. Involved in the recycling of diacylglycerol produced as a by-product during membrane-derived oligosaccharide (MDO) biosynthesis.</text>
</comment>
<proteinExistence type="inferred from homology"/>
<evidence type="ECO:0000256" key="5">
    <source>
        <dbReference type="ARBA" id="ARBA00022475"/>
    </source>
</evidence>
<evidence type="ECO:0000256" key="19">
    <source>
        <dbReference type="ARBA" id="ARBA00023264"/>
    </source>
</evidence>
<dbReference type="InterPro" id="IPR033718">
    <property type="entry name" value="DAGK_prok"/>
</dbReference>
<dbReference type="PROSITE" id="PS01069">
    <property type="entry name" value="DAGK_PROKAR"/>
    <property type="match status" value="1"/>
</dbReference>
<dbReference type="Pfam" id="PF01219">
    <property type="entry name" value="DAGK_prokar"/>
    <property type="match status" value="1"/>
</dbReference>
<dbReference type="InterPro" id="IPR000829">
    <property type="entry name" value="DAGK"/>
</dbReference>
<accession>A0A0B3Y7X7</accession>
<dbReference type="GO" id="GO:0046872">
    <property type="term" value="F:metal ion binding"/>
    <property type="evidence" value="ECO:0007669"/>
    <property type="project" value="UniProtKB-KW"/>
</dbReference>
<evidence type="ECO:0000256" key="9">
    <source>
        <dbReference type="ARBA" id="ARBA00022692"/>
    </source>
</evidence>
<keyword evidence="5" id="KW-1003">Cell membrane</keyword>
<comment type="caution">
    <text evidence="25">The sequence shown here is derived from an EMBL/GenBank/DDBJ whole genome shotgun (WGS) entry which is preliminary data.</text>
</comment>
<feature type="binding site" evidence="22">
    <location>
        <begin position="104"/>
        <end position="106"/>
    </location>
    <ligand>
        <name>ATP</name>
        <dbReference type="ChEBI" id="CHEBI:30616"/>
    </ligand>
</feature>
<dbReference type="InterPro" id="IPR036945">
    <property type="entry name" value="DAGK_sf"/>
</dbReference>
<organism evidence="25 26">
    <name type="scientific">Alteromonas marina</name>
    <dbReference type="NCBI Taxonomy" id="203795"/>
    <lineage>
        <taxon>Bacteria</taxon>
        <taxon>Pseudomonadati</taxon>
        <taxon>Pseudomonadota</taxon>
        <taxon>Gammaproteobacteria</taxon>
        <taxon>Alteromonadales</taxon>
        <taxon>Alteromonadaceae</taxon>
        <taxon>Alteromonas/Salinimonas group</taxon>
        <taxon>Alteromonas</taxon>
    </lineage>
</organism>
<evidence type="ECO:0000256" key="3">
    <source>
        <dbReference type="ARBA" id="ARBA00012133"/>
    </source>
</evidence>
<dbReference type="CDD" id="cd14264">
    <property type="entry name" value="DAGK_IM"/>
    <property type="match status" value="1"/>
</dbReference>
<keyword evidence="26" id="KW-1185">Reference proteome</keyword>
<evidence type="ECO:0000256" key="14">
    <source>
        <dbReference type="ARBA" id="ARBA00022842"/>
    </source>
</evidence>
<evidence type="ECO:0000256" key="12">
    <source>
        <dbReference type="ARBA" id="ARBA00022777"/>
    </source>
</evidence>
<feature type="active site" description="Proton acceptor" evidence="20">
    <location>
        <position position="88"/>
    </location>
</feature>
<evidence type="ECO:0000256" key="2">
    <source>
        <dbReference type="ARBA" id="ARBA00005967"/>
    </source>
</evidence>
<name>A0A0B3Y7X7_9ALTE</name>
<dbReference type="AlphaFoldDB" id="A0A0B3Y7X7"/>
<keyword evidence="9 24" id="KW-0812">Transmembrane</keyword>
<evidence type="ECO:0000256" key="16">
    <source>
        <dbReference type="ARBA" id="ARBA00023098"/>
    </source>
</evidence>
<feature type="binding site" evidence="22">
    <location>
        <position position="47"/>
    </location>
    <ligand>
        <name>ATP</name>
        <dbReference type="ChEBI" id="CHEBI:30616"/>
    </ligand>
</feature>
<evidence type="ECO:0000256" key="10">
    <source>
        <dbReference type="ARBA" id="ARBA00022723"/>
    </source>
</evidence>
<dbReference type="GO" id="GO:0006654">
    <property type="term" value="P:phosphatidic acid biosynthetic process"/>
    <property type="evidence" value="ECO:0007669"/>
    <property type="project" value="InterPro"/>
</dbReference>
<protein>
    <recommendedName>
        <fullName evidence="4 24">Diacylglycerol kinase</fullName>
        <ecNumber evidence="3 24">2.7.1.107</ecNumber>
    </recommendedName>
</protein>
<dbReference type="OrthoDB" id="9796011at2"/>
<keyword evidence="7 24" id="KW-0997">Cell inner membrane</keyword>
<keyword evidence="19 24" id="KW-1208">Phospholipid metabolism</keyword>
<dbReference type="PANTHER" id="PTHR34299">
    <property type="entry name" value="DIACYLGLYCEROL KINASE"/>
    <property type="match status" value="1"/>
</dbReference>
<feature type="binding site" evidence="21">
    <location>
        <position position="28"/>
    </location>
    <ligand>
        <name>substrate</name>
    </ligand>
</feature>
<evidence type="ECO:0000256" key="22">
    <source>
        <dbReference type="PIRSR" id="PIRSR600829-3"/>
    </source>
</evidence>
<keyword evidence="14 23" id="KW-0460">Magnesium</keyword>
<dbReference type="EMBL" id="JWLW01000014">
    <property type="protein sequence ID" value="KHT53333.1"/>
    <property type="molecule type" value="Genomic_DNA"/>
</dbReference>
<evidence type="ECO:0000256" key="7">
    <source>
        <dbReference type="ARBA" id="ARBA00022519"/>
    </source>
</evidence>
<keyword evidence="13 22" id="KW-0067">ATP-binding</keyword>
<evidence type="ECO:0000256" key="13">
    <source>
        <dbReference type="ARBA" id="ARBA00022840"/>
    </source>
</evidence>
<keyword evidence="18" id="KW-0594">Phospholipid biosynthesis</keyword>
<dbReference type="GO" id="GO:0005886">
    <property type="term" value="C:plasma membrane"/>
    <property type="evidence" value="ECO:0007669"/>
    <property type="project" value="UniProtKB-SubCell"/>
</dbReference>
<evidence type="ECO:0000256" key="20">
    <source>
        <dbReference type="PIRSR" id="PIRSR600829-1"/>
    </source>
</evidence>
<feature type="binding site" evidence="21">
    <location>
        <position position="88"/>
    </location>
    <ligand>
        <name>substrate</name>
    </ligand>
</feature>
<comment type="subcellular location">
    <subcellularLocation>
        <location evidence="1 24">Cell inner membrane</location>
        <topology evidence="1 24">Multi-pass membrane protein</topology>
    </subcellularLocation>
</comment>
<comment type="catalytic activity">
    <reaction evidence="24">
        <text>a 1,2-diacyl-sn-glycerol + ATP = a 1,2-diacyl-sn-glycero-3-phosphate + ADP + H(+)</text>
        <dbReference type="Rhea" id="RHEA:10272"/>
        <dbReference type="ChEBI" id="CHEBI:15378"/>
        <dbReference type="ChEBI" id="CHEBI:17815"/>
        <dbReference type="ChEBI" id="CHEBI:30616"/>
        <dbReference type="ChEBI" id="CHEBI:58608"/>
        <dbReference type="ChEBI" id="CHEBI:456216"/>
        <dbReference type="EC" id="2.7.1.107"/>
    </reaction>
</comment>
<evidence type="ECO:0000256" key="17">
    <source>
        <dbReference type="ARBA" id="ARBA00023136"/>
    </source>
</evidence>
<keyword evidence="15 24" id="KW-1133">Transmembrane helix</keyword>
<dbReference type="Gene3D" id="1.10.287.3610">
    <property type="match status" value="1"/>
</dbReference>
<evidence type="ECO:0000256" key="15">
    <source>
        <dbReference type="ARBA" id="ARBA00022989"/>
    </source>
</evidence>
<comment type="cofactor">
    <cofactor evidence="23">
        <name>Mg(2+)</name>
        <dbReference type="ChEBI" id="CHEBI:18420"/>
    </cofactor>
    <text evidence="23">Mn(2+), Zn(2+), Cd(2+) and Co(2+) support activity to lesser extents.</text>
</comment>
<evidence type="ECO:0000256" key="23">
    <source>
        <dbReference type="PIRSR" id="PIRSR600829-4"/>
    </source>
</evidence>